<feature type="region of interest" description="Disordered" evidence="1">
    <location>
        <begin position="1"/>
        <end position="53"/>
    </location>
</feature>
<accession>A0A426Z3Z8</accession>
<gene>
    <name evidence="2" type="ORF">B296_00023842</name>
</gene>
<sequence length="121" mass="13301">MAITTTTKAADNRSSIGRPSVAEEPAVLSLDNGRKCTRSNDERKLQALARPLDPSVDDRGRLNLLQTRADRRKEWTQTWGAGSDDGIDRLRSQGRGFRRAVHLGGTSEAPSLDLLVFLARS</sequence>
<reference evidence="2 3" key="1">
    <citation type="journal article" date="2014" name="Agronomy (Basel)">
        <title>A Draft Genome Sequence for Ensete ventricosum, the Drought-Tolerant Tree Against Hunger.</title>
        <authorList>
            <person name="Harrison J."/>
            <person name="Moore K.A."/>
            <person name="Paszkiewicz K."/>
            <person name="Jones T."/>
            <person name="Grant M."/>
            <person name="Ambacheew D."/>
            <person name="Muzemil S."/>
            <person name="Studholme D.J."/>
        </authorList>
    </citation>
    <scope>NUCLEOTIDE SEQUENCE [LARGE SCALE GENOMIC DNA]</scope>
</reference>
<feature type="compositionally biased region" description="Polar residues" evidence="1">
    <location>
        <begin position="1"/>
        <end position="17"/>
    </location>
</feature>
<organism evidence="2 3">
    <name type="scientific">Ensete ventricosum</name>
    <name type="common">Abyssinian banana</name>
    <name type="synonym">Musa ensete</name>
    <dbReference type="NCBI Taxonomy" id="4639"/>
    <lineage>
        <taxon>Eukaryota</taxon>
        <taxon>Viridiplantae</taxon>
        <taxon>Streptophyta</taxon>
        <taxon>Embryophyta</taxon>
        <taxon>Tracheophyta</taxon>
        <taxon>Spermatophyta</taxon>
        <taxon>Magnoliopsida</taxon>
        <taxon>Liliopsida</taxon>
        <taxon>Zingiberales</taxon>
        <taxon>Musaceae</taxon>
        <taxon>Ensete</taxon>
    </lineage>
</organism>
<evidence type="ECO:0000256" key="1">
    <source>
        <dbReference type="SAM" id="MobiDB-lite"/>
    </source>
</evidence>
<dbReference type="Proteomes" id="UP000287651">
    <property type="component" value="Unassembled WGS sequence"/>
</dbReference>
<evidence type="ECO:0000313" key="2">
    <source>
        <dbReference type="EMBL" id="RRT58663.1"/>
    </source>
</evidence>
<protein>
    <submittedName>
        <fullName evidence="2">Uncharacterized protein</fullName>
    </submittedName>
</protein>
<proteinExistence type="predicted"/>
<comment type="caution">
    <text evidence="2">The sequence shown here is derived from an EMBL/GenBank/DDBJ whole genome shotgun (WGS) entry which is preliminary data.</text>
</comment>
<dbReference type="EMBL" id="AMZH03008570">
    <property type="protein sequence ID" value="RRT58663.1"/>
    <property type="molecule type" value="Genomic_DNA"/>
</dbReference>
<feature type="compositionally biased region" description="Basic and acidic residues" evidence="1">
    <location>
        <begin position="32"/>
        <end position="45"/>
    </location>
</feature>
<dbReference type="AlphaFoldDB" id="A0A426Z3Z8"/>
<evidence type="ECO:0000313" key="3">
    <source>
        <dbReference type="Proteomes" id="UP000287651"/>
    </source>
</evidence>
<name>A0A426Z3Z8_ENSVE</name>